<dbReference type="OrthoDB" id="411592at2759"/>
<feature type="region of interest" description="Disordered" evidence="1">
    <location>
        <begin position="186"/>
        <end position="205"/>
    </location>
</feature>
<sequence>MHPTTRYPLYKKDKIRYTIILATEQNTRTNKIELQSNLVHYFSVKCSRITKSVLASEVYSIIAKVDIAIAISITLAIITKQLGIPIILIIILINSYSFYKCLVKLNTTKEKRLIIDIIALKQSYEKKELTEVRWIAKKHNTADAITKKTPNKALKTFLDTNKLKVKLEGRGAKGLFLESEVRGPARENRGKRVGESESEHTTGTVVHTRTISTLEKGPGKVATNIAMIFKTRCIDRRNRDL</sequence>
<protein>
    <submittedName>
        <fullName evidence="3">Polyprotein</fullName>
    </submittedName>
</protein>
<evidence type="ECO:0000313" key="4">
    <source>
        <dbReference type="Proteomes" id="UP000006753"/>
    </source>
</evidence>
<dbReference type="InParanoid" id="K1WMA0"/>
<keyword evidence="2" id="KW-1133">Transmembrane helix</keyword>
<evidence type="ECO:0000313" key="3">
    <source>
        <dbReference type="EMBL" id="EKD18825.1"/>
    </source>
</evidence>
<reference evidence="3 4" key="1">
    <citation type="journal article" date="2012" name="BMC Genomics">
        <title>Sequencing the genome of Marssonina brunnea reveals fungus-poplar co-evolution.</title>
        <authorList>
            <person name="Zhu S."/>
            <person name="Cao Y.-Z."/>
            <person name="Jiang C."/>
            <person name="Tan B.-Y."/>
            <person name="Wang Z."/>
            <person name="Feng S."/>
            <person name="Zhang L."/>
            <person name="Su X.-H."/>
            <person name="Brejova B."/>
            <person name="Vinar T."/>
            <person name="Xu M."/>
            <person name="Wang M.-X."/>
            <person name="Zhang S.-G."/>
            <person name="Huang M.-R."/>
            <person name="Wu R."/>
            <person name="Zhou Y."/>
        </authorList>
    </citation>
    <scope>NUCLEOTIDE SEQUENCE [LARGE SCALE GENOMIC DNA]</scope>
    <source>
        <strain evidence="3 4">MB_m1</strain>
    </source>
</reference>
<feature type="transmembrane region" description="Helical" evidence="2">
    <location>
        <begin position="84"/>
        <end position="103"/>
    </location>
</feature>
<dbReference type="AlphaFoldDB" id="K1WMA0"/>
<name>K1WMA0_MARBU</name>
<accession>K1WMA0</accession>
<evidence type="ECO:0000256" key="1">
    <source>
        <dbReference type="SAM" id="MobiDB-lite"/>
    </source>
</evidence>
<feature type="transmembrane region" description="Helical" evidence="2">
    <location>
        <begin position="58"/>
        <end position="78"/>
    </location>
</feature>
<dbReference type="EMBL" id="JH921432">
    <property type="protein sequence ID" value="EKD18825.1"/>
    <property type="molecule type" value="Genomic_DNA"/>
</dbReference>
<organism evidence="3 4">
    <name type="scientific">Marssonina brunnea f. sp. multigermtubi (strain MB_m1)</name>
    <name type="common">Marssonina leaf spot fungus</name>
    <dbReference type="NCBI Taxonomy" id="1072389"/>
    <lineage>
        <taxon>Eukaryota</taxon>
        <taxon>Fungi</taxon>
        <taxon>Dikarya</taxon>
        <taxon>Ascomycota</taxon>
        <taxon>Pezizomycotina</taxon>
        <taxon>Leotiomycetes</taxon>
        <taxon>Helotiales</taxon>
        <taxon>Drepanopezizaceae</taxon>
        <taxon>Drepanopeziza</taxon>
    </lineage>
</organism>
<gene>
    <name evidence="3" type="ORF">MBM_03067</name>
</gene>
<dbReference type="HOGENOM" id="CLU_1151988_0_0_1"/>
<dbReference type="eggNOG" id="KOG0017">
    <property type="taxonomic scope" value="Eukaryota"/>
</dbReference>
<keyword evidence="4" id="KW-1185">Reference proteome</keyword>
<evidence type="ECO:0000256" key="2">
    <source>
        <dbReference type="SAM" id="Phobius"/>
    </source>
</evidence>
<keyword evidence="2" id="KW-0812">Transmembrane</keyword>
<proteinExistence type="predicted"/>
<feature type="compositionally biased region" description="Basic and acidic residues" evidence="1">
    <location>
        <begin position="186"/>
        <end position="200"/>
    </location>
</feature>
<keyword evidence="2" id="KW-0472">Membrane</keyword>
<dbReference type="KEGG" id="mbe:MBM_03067"/>
<dbReference type="Proteomes" id="UP000006753">
    <property type="component" value="Unassembled WGS sequence"/>
</dbReference>